<protein>
    <submittedName>
        <fullName evidence="2">Uncharacterized protein</fullName>
    </submittedName>
</protein>
<proteinExistence type="predicted"/>
<evidence type="ECO:0000256" key="1">
    <source>
        <dbReference type="SAM" id="MobiDB-lite"/>
    </source>
</evidence>
<name>A0A392TYX6_9FABA</name>
<dbReference type="AlphaFoldDB" id="A0A392TYX6"/>
<reference evidence="2 3" key="1">
    <citation type="journal article" date="2018" name="Front. Plant Sci.">
        <title>Red Clover (Trifolium pratense) and Zigzag Clover (T. medium) - A Picture of Genomic Similarities and Differences.</title>
        <authorList>
            <person name="Dluhosova J."/>
            <person name="Istvanek J."/>
            <person name="Nedelnik J."/>
            <person name="Repkova J."/>
        </authorList>
    </citation>
    <scope>NUCLEOTIDE SEQUENCE [LARGE SCALE GENOMIC DNA]</scope>
    <source>
        <strain evidence="3">cv. 10/8</strain>
        <tissue evidence="2">Leaf</tissue>
    </source>
</reference>
<evidence type="ECO:0000313" key="3">
    <source>
        <dbReference type="Proteomes" id="UP000265520"/>
    </source>
</evidence>
<feature type="region of interest" description="Disordered" evidence="1">
    <location>
        <begin position="44"/>
        <end position="69"/>
    </location>
</feature>
<keyword evidence="3" id="KW-1185">Reference proteome</keyword>
<evidence type="ECO:0000313" key="2">
    <source>
        <dbReference type="EMBL" id="MCI66239.1"/>
    </source>
</evidence>
<accession>A0A392TYX6</accession>
<dbReference type="Proteomes" id="UP000265520">
    <property type="component" value="Unassembled WGS sequence"/>
</dbReference>
<feature type="non-terminal residue" evidence="2">
    <location>
        <position position="1"/>
    </location>
</feature>
<dbReference type="EMBL" id="LXQA010691609">
    <property type="protein sequence ID" value="MCI66239.1"/>
    <property type="molecule type" value="Genomic_DNA"/>
</dbReference>
<organism evidence="2 3">
    <name type="scientific">Trifolium medium</name>
    <dbReference type="NCBI Taxonomy" id="97028"/>
    <lineage>
        <taxon>Eukaryota</taxon>
        <taxon>Viridiplantae</taxon>
        <taxon>Streptophyta</taxon>
        <taxon>Embryophyta</taxon>
        <taxon>Tracheophyta</taxon>
        <taxon>Spermatophyta</taxon>
        <taxon>Magnoliopsida</taxon>
        <taxon>eudicotyledons</taxon>
        <taxon>Gunneridae</taxon>
        <taxon>Pentapetalae</taxon>
        <taxon>rosids</taxon>
        <taxon>fabids</taxon>
        <taxon>Fabales</taxon>
        <taxon>Fabaceae</taxon>
        <taxon>Papilionoideae</taxon>
        <taxon>50 kb inversion clade</taxon>
        <taxon>NPAAA clade</taxon>
        <taxon>Hologalegina</taxon>
        <taxon>IRL clade</taxon>
        <taxon>Trifolieae</taxon>
        <taxon>Trifolium</taxon>
    </lineage>
</organism>
<comment type="caution">
    <text evidence="2">The sequence shown here is derived from an EMBL/GenBank/DDBJ whole genome shotgun (WGS) entry which is preliminary data.</text>
</comment>
<sequence length="69" mass="7892">VTGLGTDELMAILIHAINRQIMIIQDQNLRLKAVEESCITRASTSSYRRHYSRSPSGRREYTISRSRSP</sequence>